<evidence type="ECO:0000313" key="2">
    <source>
        <dbReference type="Proteomes" id="UP001470230"/>
    </source>
</evidence>
<keyword evidence="2" id="KW-1185">Reference proteome</keyword>
<gene>
    <name evidence="1" type="ORF">M9Y10_040576</name>
</gene>
<name>A0ABR2GQ10_9EUKA</name>
<dbReference type="EMBL" id="JAPFFF010000075">
    <property type="protein sequence ID" value="KAK8835756.1"/>
    <property type="molecule type" value="Genomic_DNA"/>
</dbReference>
<reference evidence="1 2" key="1">
    <citation type="submission" date="2024-04" db="EMBL/GenBank/DDBJ databases">
        <title>Tritrichomonas musculus Genome.</title>
        <authorList>
            <person name="Alves-Ferreira E."/>
            <person name="Grigg M."/>
            <person name="Lorenzi H."/>
            <person name="Galac M."/>
        </authorList>
    </citation>
    <scope>NUCLEOTIDE SEQUENCE [LARGE SCALE GENOMIC DNA]</scope>
    <source>
        <strain evidence="1 2">EAF2021</strain>
    </source>
</reference>
<sequence length="123" mass="14621">MNYFAESLKTRKRKNKNKKRGTSDECKKIKSILEDFDPINSIAYIKLTDKYGTNLTQTECLKIAEVISLKLDIALDRDSRRRFPMLIKWFNDHWEQIEPNLKFIILTEKEDINEICNDLYSQS</sequence>
<proteinExistence type="predicted"/>
<protein>
    <submittedName>
        <fullName evidence="1">Uncharacterized protein</fullName>
    </submittedName>
</protein>
<organism evidence="1 2">
    <name type="scientific">Tritrichomonas musculus</name>
    <dbReference type="NCBI Taxonomy" id="1915356"/>
    <lineage>
        <taxon>Eukaryota</taxon>
        <taxon>Metamonada</taxon>
        <taxon>Parabasalia</taxon>
        <taxon>Tritrichomonadida</taxon>
        <taxon>Tritrichomonadidae</taxon>
        <taxon>Tritrichomonas</taxon>
    </lineage>
</organism>
<comment type="caution">
    <text evidence="1">The sequence shown here is derived from an EMBL/GenBank/DDBJ whole genome shotgun (WGS) entry which is preliminary data.</text>
</comment>
<evidence type="ECO:0000313" key="1">
    <source>
        <dbReference type="EMBL" id="KAK8835756.1"/>
    </source>
</evidence>
<accession>A0ABR2GQ10</accession>
<dbReference type="Proteomes" id="UP001470230">
    <property type="component" value="Unassembled WGS sequence"/>
</dbReference>